<dbReference type="GO" id="GO:0016740">
    <property type="term" value="F:transferase activity"/>
    <property type="evidence" value="ECO:0007669"/>
    <property type="project" value="UniProtKB-KW"/>
</dbReference>
<feature type="domain" description="Glutamine amidotransferase type-2" evidence="2">
    <location>
        <begin position="2"/>
        <end position="256"/>
    </location>
</feature>
<dbReference type="InterPro" id="IPR026869">
    <property type="entry name" value="EgtC-like"/>
</dbReference>
<dbReference type="Pfam" id="PF13230">
    <property type="entry name" value="GATase_4"/>
    <property type="match status" value="1"/>
</dbReference>
<organism evidence="3 4">
    <name type="scientific">Agrobacterium tumefaciens</name>
    <dbReference type="NCBI Taxonomy" id="358"/>
    <lineage>
        <taxon>Bacteria</taxon>
        <taxon>Pseudomonadati</taxon>
        <taxon>Pseudomonadota</taxon>
        <taxon>Alphaproteobacteria</taxon>
        <taxon>Hyphomicrobiales</taxon>
        <taxon>Rhizobiaceae</taxon>
        <taxon>Rhizobium/Agrobacterium group</taxon>
        <taxon>Agrobacterium</taxon>
        <taxon>Agrobacterium tumefaciens complex</taxon>
    </lineage>
</organism>
<dbReference type="SUPFAM" id="SSF56235">
    <property type="entry name" value="N-terminal nucleophile aminohydrolases (Ntn hydrolases)"/>
    <property type="match status" value="1"/>
</dbReference>
<dbReference type="RefSeq" id="WP_063947168.1">
    <property type="nucleotide sequence ID" value="NZ_LXPS01000002.1"/>
</dbReference>
<dbReference type="PANTHER" id="PTHR43187">
    <property type="entry name" value="GLUTAMINE AMIDOTRANSFERASE DUG3-RELATED"/>
    <property type="match status" value="1"/>
</dbReference>
<evidence type="ECO:0000256" key="1">
    <source>
        <dbReference type="ARBA" id="ARBA00022962"/>
    </source>
</evidence>
<dbReference type="Gene3D" id="3.60.20.10">
    <property type="entry name" value="Glutamine Phosphoribosylpyrophosphate, subunit 1, domain 1"/>
    <property type="match status" value="1"/>
</dbReference>
<dbReference type="Proteomes" id="UP000077098">
    <property type="component" value="Unassembled WGS sequence"/>
</dbReference>
<reference evidence="3 4" key="1">
    <citation type="submission" date="2016-05" db="EMBL/GenBank/DDBJ databases">
        <authorList>
            <person name="Lavstsen T."/>
            <person name="Jespersen J.S."/>
        </authorList>
    </citation>
    <scope>NUCLEOTIDE SEQUENCE [LARGE SCALE GENOMIC DNA]</scope>
    <source>
        <strain evidence="3 4">KCJ1736</strain>
    </source>
</reference>
<accession>A0A176XHP3</accession>
<dbReference type="PROSITE" id="PS51278">
    <property type="entry name" value="GATASE_TYPE_2"/>
    <property type="match status" value="1"/>
</dbReference>
<dbReference type="InterPro" id="IPR052373">
    <property type="entry name" value="Gamma-glu_amide_hydrolase"/>
</dbReference>
<dbReference type="InterPro" id="IPR029055">
    <property type="entry name" value="Ntn_hydrolases_N"/>
</dbReference>
<evidence type="ECO:0000313" key="4">
    <source>
        <dbReference type="Proteomes" id="UP000077098"/>
    </source>
</evidence>
<dbReference type="PANTHER" id="PTHR43187:SF1">
    <property type="entry name" value="GLUTAMINE AMIDOTRANSFERASE DUG3-RELATED"/>
    <property type="match status" value="1"/>
</dbReference>
<dbReference type="AlphaFoldDB" id="A0A176XHP3"/>
<keyword evidence="3" id="KW-0808">Transferase</keyword>
<evidence type="ECO:0000259" key="2">
    <source>
        <dbReference type="PROSITE" id="PS51278"/>
    </source>
</evidence>
<sequence>MCRLFAYSGRPVWLDSLLIEPEASLVSQSMAAREAKTVVNGDGCGLGWYGERGTPGVFRDTRPAWSDANLAALCHQLRSGMFMAHVRSATSGEVSRANCHPFSHGQYLFMHNGQIGGYEQIRRDIDSLIPDDLYANRRGTGDSEAIFLIAAGLGLEADPVRAIATALRLCHKKMVAAGVSSALRFSAVLMDGDCVHAFRWSSDDKPPTLYWRMLDDGIALSSEPFSFDCTPWCAVPPNTSLTIRAGEMTAAPFFLQ</sequence>
<evidence type="ECO:0000313" key="3">
    <source>
        <dbReference type="EMBL" id="OAE49519.1"/>
    </source>
</evidence>
<proteinExistence type="predicted"/>
<dbReference type="InterPro" id="IPR017932">
    <property type="entry name" value="GATase_2_dom"/>
</dbReference>
<dbReference type="CDD" id="cd01908">
    <property type="entry name" value="YafJ"/>
    <property type="match status" value="1"/>
</dbReference>
<gene>
    <name evidence="3" type="ORF">A7J57_19195</name>
</gene>
<dbReference type="EMBL" id="LXPS01000002">
    <property type="protein sequence ID" value="OAE49519.1"/>
    <property type="molecule type" value="Genomic_DNA"/>
</dbReference>
<keyword evidence="1 3" id="KW-0315">Glutamine amidotransferase</keyword>
<protein>
    <submittedName>
        <fullName evidence="3">Class II glutamine amidotransferase</fullName>
    </submittedName>
</protein>
<comment type="caution">
    <text evidence="3">The sequence shown here is derived from an EMBL/GenBank/DDBJ whole genome shotgun (WGS) entry which is preliminary data.</text>
</comment>
<name>A0A176XHP3_AGRTU</name>